<accession>Q0RHK2</accession>
<dbReference type="CDD" id="cd07971">
    <property type="entry name" value="OBF_DNA_ligase_LigD"/>
    <property type="match status" value="1"/>
</dbReference>
<dbReference type="InterPro" id="IPR014144">
    <property type="entry name" value="LigD_PE_domain"/>
</dbReference>
<feature type="region of interest" description="Disordered" evidence="5">
    <location>
        <begin position="180"/>
        <end position="267"/>
    </location>
</feature>
<feature type="compositionally biased region" description="Low complexity" evidence="5">
    <location>
        <begin position="214"/>
        <end position="223"/>
    </location>
</feature>
<dbReference type="PROSITE" id="PS50160">
    <property type="entry name" value="DNA_LIGASE_A3"/>
    <property type="match status" value="1"/>
</dbReference>
<dbReference type="Pfam" id="PF04679">
    <property type="entry name" value="DNA_ligase_A_C"/>
    <property type="match status" value="1"/>
</dbReference>
<protein>
    <recommendedName>
        <fullName evidence="2">DNA ligase (ATP)</fullName>
        <ecNumber evidence="2">6.5.1.1</ecNumber>
    </recommendedName>
</protein>
<dbReference type="InterPro" id="IPR012310">
    <property type="entry name" value="DNA_ligase_ATP-dep_cent"/>
</dbReference>
<dbReference type="InterPro" id="IPR012340">
    <property type="entry name" value="NA-bd_OB-fold"/>
</dbReference>
<dbReference type="HOGENOM" id="CLU_008325_2_0_11"/>
<feature type="region of interest" description="Disordered" evidence="5">
    <location>
        <begin position="1"/>
        <end position="73"/>
    </location>
</feature>
<dbReference type="SUPFAM" id="SSF50249">
    <property type="entry name" value="Nucleic acid-binding proteins"/>
    <property type="match status" value="1"/>
</dbReference>
<evidence type="ECO:0000313" key="7">
    <source>
        <dbReference type="EMBL" id="CAJ63024.1"/>
    </source>
</evidence>
<evidence type="ECO:0000256" key="5">
    <source>
        <dbReference type="SAM" id="MobiDB-lite"/>
    </source>
</evidence>
<dbReference type="GO" id="GO:0006310">
    <property type="term" value="P:DNA recombination"/>
    <property type="evidence" value="ECO:0007669"/>
    <property type="project" value="InterPro"/>
</dbReference>
<dbReference type="Gene3D" id="3.30.1490.70">
    <property type="match status" value="1"/>
</dbReference>
<feature type="compositionally biased region" description="Basic and acidic residues" evidence="5">
    <location>
        <begin position="247"/>
        <end position="260"/>
    </location>
</feature>
<comment type="similarity">
    <text evidence="1">Belongs to the ATP-dependent DNA ligase family.</text>
</comment>
<comment type="catalytic activity">
    <reaction evidence="4">
        <text>ATP + (deoxyribonucleotide)n-3'-hydroxyl + 5'-phospho-(deoxyribonucleotide)m = (deoxyribonucleotide)n+m + AMP + diphosphate.</text>
        <dbReference type="EC" id="6.5.1.1"/>
    </reaction>
</comment>
<dbReference type="PANTHER" id="PTHR45674">
    <property type="entry name" value="DNA LIGASE 1/3 FAMILY MEMBER"/>
    <property type="match status" value="1"/>
</dbReference>
<dbReference type="NCBIfam" id="TIGR02779">
    <property type="entry name" value="NHEJ_ligase_lig"/>
    <property type="match status" value="1"/>
</dbReference>
<dbReference type="Gene3D" id="2.40.50.140">
    <property type="entry name" value="Nucleic acid-binding proteins"/>
    <property type="match status" value="1"/>
</dbReference>
<evidence type="ECO:0000256" key="2">
    <source>
        <dbReference type="ARBA" id="ARBA00012727"/>
    </source>
</evidence>
<dbReference type="InterPro" id="IPR014146">
    <property type="entry name" value="LigD_ligase_dom"/>
</dbReference>
<name>Q0RHK2_FRAAA</name>
<feature type="compositionally biased region" description="Basic and acidic residues" evidence="5">
    <location>
        <begin position="42"/>
        <end position="52"/>
    </location>
</feature>
<dbReference type="eggNOG" id="COG1793">
    <property type="taxonomic scope" value="Bacteria"/>
</dbReference>
<evidence type="ECO:0000256" key="1">
    <source>
        <dbReference type="ARBA" id="ARBA00007572"/>
    </source>
</evidence>
<proteinExistence type="inferred from homology"/>
<dbReference type="RefSeq" id="WP_011605504.1">
    <property type="nucleotide sequence ID" value="NC_008278.1"/>
</dbReference>
<keyword evidence="3" id="KW-0436">Ligase</keyword>
<keyword evidence="8" id="KW-1185">Reference proteome</keyword>
<feature type="domain" description="ATP-dependent DNA ligase family profile" evidence="6">
    <location>
        <begin position="367"/>
        <end position="489"/>
    </location>
</feature>
<organism evidence="7 8">
    <name type="scientific">Frankia alni (strain DSM 45986 / CECT 9034 / ACN14a)</name>
    <dbReference type="NCBI Taxonomy" id="326424"/>
    <lineage>
        <taxon>Bacteria</taxon>
        <taxon>Bacillati</taxon>
        <taxon>Actinomycetota</taxon>
        <taxon>Actinomycetes</taxon>
        <taxon>Frankiales</taxon>
        <taxon>Frankiaceae</taxon>
        <taxon>Frankia</taxon>
    </lineage>
</organism>
<dbReference type="SUPFAM" id="SSF56091">
    <property type="entry name" value="DNA ligase/mRNA capping enzyme, catalytic domain"/>
    <property type="match status" value="1"/>
</dbReference>
<evidence type="ECO:0000256" key="4">
    <source>
        <dbReference type="ARBA" id="ARBA00034003"/>
    </source>
</evidence>
<dbReference type="CDD" id="cd07906">
    <property type="entry name" value="Adenylation_DNA_ligase_LigD_LigC"/>
    <property type="match status" value="1"/>
</dbReference>
<evidence type="ECO:0000256" key="3">
    <source>
        <dbReference type="ARBA" id="ARBA00022598"/>
    </source>
</evidence>
<evidence type="ECO:0000313" key="8">
    <source>
        <dbReference type="Proteomes" id="UP000000657"/>
    </source>
</evidence>
<dbReference type="InterPro" id="IPR050191">
    <property type="entry name" value="ATP-dep_DNA_ligase"/>
</dbReference>
<dbReference type="PANTHER" id="PTHR45674:SF4">
    <property type="entry name" value="DNA LIGASE 1"/>
    <property type="match status" value="1"/>
</dbReference>
<dbReference type="OrthoDB" id="9802472at2"/>
<dbReference type="InterPro" id="IPR012309">
    <property type="entry name" value="DNA_ligase_ATP-dep_C"/>
</dbReference>
<dbReference type="GO" id="GO:0005524">
    <property type="term" value="F:ATP binding"/>
    <property type="evidence" value="ECO:0007669"/>
    <property type="project" value="InterPro"/>
</dbReference>
<dbReference type="Pfam" id="PF13298">
    <property type="entry name" value="LigD_N"/>
    <property type="match status" value="1"/>
</dbReference>
<dbReference type="Pfam" id="PF01068">
    <property type="entry name" value="DNA_ligase_A_M"/>
    <property type="match status" value="1"/>
</dbReference>
<dbReference type="PROSITE" id="PS00697">
    <property type="entry name" value="DNA_LIGASE_A1"/>
    <property type="match status" value="1"/>
</dbReference>
<dbReference type="InterPro" id="IPR016059">
    <property type="entry name" value="DNA_ligase_ATP-dep_CS"/>
</dbReference>
<dbReference type="AlphaFoldDB" id="Q0RHK2"/>
<feature type="compositionally biased region" description="Basic and acidic residues" evidence="5">
    <location>
        <begin position="192"/>
        <end position="212"/>
    </location>
</feature>
<dbReference type="Gene3D" id="3.30.470.30">
    <property type="entry name" value="DNA ligase/mRNA capping enzyme"/>
    <property type="match status" value="1"/>
</dbReference>
<dbReference type="GO" id="GO:0003910">
    <property type="term" value="F:DNA ligase (ATP) activity"/>
    <property type="evidence" value="ECO:0007669"/>
    <property type="project" value="UniProtKB-EC"/>
</dbReference>
<dbReference type="KEGG" id="fal:FRAAL4382"/>
<gene>
    <name evidence="7" type="ordered locus">FRAAL4382</name>
</gene>
<dbReference type="EMBL" id="CT573213">
    <property type="protein sequence ID" value="CAJ63024.1"/>
    <property type="molecule type" value="Genomic_DNA"/>
</dbReference>
<dbReference type="STRING" id="326424.FRAAL4382"/>
<dbReference type="GO" id="GO:0006281">
    <property type="term" value="P:DNA repair"/>
    <property type="evidence" value="ECO:0007669"/>
    <property type="project" value="InterPro"/>
</dbReference>
<dbReference type="Proteomes" id="UP000000657">
    <property type="component" value="Chromosome"/>
</dbReference>
<reference evidence="7 8" key="1">
    <citation type="journal article" date="2007" name="Genome Res.">
        <title>Genome characteristics of facultatively symbiotic Frankia sp. strains reflect host range and host plant biogeography.</title>
        <authorList>
            <person name="Normand P."/>
            <person name="Lapierre P."/>
            <person name="Tisa L.S."/>
            <person name="Gogarten J.P."/>
            <person name="Alloisio N."/>
            <person name="Bagnarol E."/>
            <person name="Bassi C.A."/>
            <person name="Berry A.M."/>
            <person name="Bickhart D.M."/>
            <person name="Choisne N."/>
            <person name="Couloux A."/>
            <person name="Cournoyer B."/>
            <person name="Cruveiller S."/>
            <person name="Daubin V."/>
            <person name="Demange N."/>
            <person name="Francino M.P."/>
            <person name="Goltsman E."/>
            <person name="Huang Y."/>
            <person name="Kopp O.R."/>
            <person name="Labarre L."/>
            <person name="Lapidus A."/>
            <person name="Lavire C."/>
            <person name="Marechal J."/>
            <person name="Martinez M."/>
            <person name="Mastronunzio J.E."/>
            <person name="Mullin B.C."/>
            <person name="Niemann J."/>
            <person name="Pujic P."/>
            <person name="Rawnsley T."/>
            <person name="Rouy Z."/>
            <person name="Schenowitz C."/>
            <person name="Sellstedt A."/>
            <person name="Tavares F."/>
            <person name="Tomkins J.P."/>
            <person name="Vallenet D."/>
            <person name="Valverde C."/>
            <person name="Wall L.G."/>
            <person name="Wang Y."/>
            <person name="Medigue C."/>
            <person name="Benson D.R."/>
        </authorList>
    </citation>
    <scope>NUCLEOTIDE SEQUENCE [LARGE SCALE GENOMIC DNA]</scope>
    <source>
        <strain evidence="8">DSM 45986 / CECT 9034 / ACN14a</strain>
    </source>
</reference>
<evidence type="ECO:0000259" key="6">
    <source>
        <dbReference type="PROSITE" id="PS50160"/>
    </source>
</evidence>
<dbReference type="EC" id="6.5.1.1" evidence="2"/>
<feature type="compositionally biased region" description="Basic and acidic residues" evidence="5">
    <location>
        <begin position="64"/>
        <end position="73"/>
    </location>
</feature>
<feature type="compositionally biased region" description="Basic and acidic residues" evidence="5">
    <location>
        <begin position="7"/>
        <end position="20"/>
    </location>
</feature>
<sequence length="581" mass="63077">MGSDDAGGDHARGSRLAEYRSRRHSGRTPEPDVSPLADAGDDGGRRTPRSQERPTSPAPPPPDHTGDDQNGRGDRFVIHEHHARRLHWDVRLERDGVLVSWAVPRGLPTDSRRNHLAVRTEDHPLAYADFAGTIPKGEYGAGEVSVWDRGRYRLESWSAEKVKVTLLGERVQGRYAFFATGRAHGGGTGSDQRSDRGDRNWMVHRMDPRGDTDPGGTDPDGTGQPRRAGRPARTDPARSPDLPGGTESRDSMDPPGDPERTPMPGRMAPMLAVPAAAPPEGDDWAYEVKWDGVRALAFVDGGRPRLRSRSGHDVTDVFPELHTLGPAFGATQVILDGEIVAFGPAGTPDFELLSHRVHIATPAIARRAAATIPVRYLVFDLLFLDGHSLLAWPYSGRRALLADLADRGRLRISEELVGTGDEVVAASAAAGLEGVVAKRRSSPYQPGRRSVDWVKVRHVRRQSVLVGGWEPGTGRRADRIGALLVGVATPAGPRYAGQVGTGFSEATLDRLAALLAPLRRSDPPLRDVPAEVARGAVWVDPELIAEVEFTSWTTDGRLRHPSFQGLRIDISPADTARMEET</sequence>